<sequence>MATLAEFLERLFGEGRVSFTGPPPPSPAEAERSEALGPLRRAFADDLMDLAGPPLPIDGPAALAAAEWTRLACWFLVSRGAPPEVVDRALAPPPPPRSAAAHLSADLTFRYLPGVHRRARAIDPGDVLASRLAEVLRRWPLSGALSDVQGVPTSPVDFFGHDGLMLRFAERLALREAPDWIPTRGRGLELWDLTLDAMGRRPRSSPGDVEGIGPGSGSGSGSGSANGIGTEIGGGAGGRG</sequence>
<evidence type="ECO:0000259" key="2">
    <source>
        <dbReference type="Pfam" id="PF19920"/>
    </source>
</evidence>
<reference evidence="3 4" key="1">
    <citation type="submission" date="2019-02" db="EMBL/GenBank/DDBJ databases">
        <title>Deep-cultivation of Planctomycetes and their phenomic and genomic characterization uncovers novel biology.</title>
        <authorList>
            <person name="Wiegand S."/>
            <person name="Jogler M."/>
            <person name="Boedeker C."/>
            <person name="Pinto D."/>
            <person name="Vollmers J."/>
            <person name="Rivas-Marin E."/>
            <person name="Kohn T."/>
            <person name="Peeters S.H."/>
            <person name="Heuer A."/>
            <person name="Rast P."/>
            <person name="Oberbeckmann S."/>
            <person name="Bunk B."/>
            <person name="Jeske O."/>
            <person name="Meyerdierks A."/>
            <person name="Storesund J.E."/>
            <person name="Kallscheuer N."/>
            <person name="Luecker S."/>
            <person name="Lage O.M."/>
            <person name="Pohl T."/>
            <person name="Merkel B.J."/>
            <person name="Hornburger P."/>
            <person name="Mueller R.-W."/>
            <person name="Bruemmer F."/>
            <person name="Labrenz M."/>
            <person name="Spormann A.M."/>
            <person name="Op den Camp H."/>
            <person name="Overmann J."/>
            <person name="Amann R."/>
            <person name="Jetten M.S.M."/>
            <person name="Mascher T."/>
            <person name="Medema M.H."/>
            <person name="Devos D.P."/>
            <person name="Kaster A.-K."/>
            <person name="Ovreas L."/>
            <person name="Rohde M."/>
            <person name="Galperin M.Y."/>
            <person name="Jogler C."/>
        </authorList>
    </citation>
    <scope>NUCLEOTIDE SEQUENCE [LARGE SCALE GENOMIC DNA]</scope>
    <source>
        <strain evidence="3 4">ElP</strain>
    </source>
</reference>
<dbReference type="AlphaFoldDB" id="A0A518H2J0"/>
<evidence type="ECO:0000256" key="1">
    <source>
        <dbReference type="SAM" id="MobiDB-lite"/>
    </source>
</evidence>
<keyword evidence="4" id="KW-1185">Reference proteome</keyword>
<feature type="compositionally biased region" description="Gly residues" evidence="1">
    <location>
        <begin position="210"/>
        <end position="240"/>
    </location>
</feature>
<dbReference type="KEGG" id="tpla:ElP_29680"/>
<protein>
    <recommendedName>
        <fullName evidence="2">MoxR-vWA-beta-propeller ternary system domain-containing protein</fullName>
    </recommendedName>
</protein>
<dbReference type="RefSeq" id="WP_145270398.1">
    <property type="nucleotide sequence ID" value="NZ_CP036426.1"/>
</dbReference>
<dbReference type="Proteomes" id="UP000317835">
    <property type="component" value="Chromosome"/>
</dbReference>
<dbReference type="OrthoDB" id="280306at2"/>
<organism evidence="3 4">
    <name type="scientific">Tautonia plasticadhaerens</name>
    <dbReference type="NCBI Taxonomy" id="2527974"/>
    <lineage>
        <taxon>Bacteria</taxon>
        <taxon>Pseudomonadati</taxon>
        <taxon>Planctomycetota</taxon>
        <taxon>Planctomycetia</taxon>
        <taxon>Isosphaerales</taxon>
        <taxon>Isosphaeraceae</taxon>
        <taxon>Tautonia</taxon>
    </lineage>
</organism>
<feature type="region of interest" description="Disordered" evidence="1">
    <location>
        <begin position="199"/>
        <end position="240"/>
    </location>
</feature>
<name>A0A518H2J0_9BACT</name>
<dbReference type="EMBL" id="CP036426">
    <property type="protein sequence ID" value="QDV35066.1"/>
    <property type="molecule type" value="Genomic_DNA"/>
</dbReference>
<evidence type="ECO:0000313" key="4">
    <source>
        <dbReference type="Proteomes" id="UP000317835"/>
    </source>
</evidence>
<proteinExistence type="predicted"/>
<evidence type="ECO:0000313" key="3">
    <source>
        <dbReference type="EMBL" id="QDV35066.1"/>
    </source>
</evidence>
<dbReference type="InterPro" id="IPR045549">
    <property type="entry name" value="bpX4"/>
</dbReference>
<dbReference type="Pfam" id="PF19920">
    <property type="entry name" value="bpX4"/>
    <property type="match status" value="1"/>
</dbReference>
<gene>
    <name evidence="3" type="ORF">ElP_29680</name>
</gene>
<feature type="domain" description="MoxR-vWA-beta-propeller ternary system" evidence="2">
    <location>
        <begin position="4"/>
        <end position="183"/>
    </location>
</feature>
<accession>A0A518H2J0</accession>